<evidence type="ECO:0000256" key="2">
    <source>
        <dbReference type="ARBA" id="ARBA00020675"/>
    </source>
</evidence>
<dbReference type="NCBIfam" id="TIGR00231">
    <property type="entry name" value="small_GTP"/>
    <property type="match status" value="1"/>
</dbReference>
<keyword evidence="5 8" id="KW-0648">Protein biosynthesis</keyword>
<dbReference type="InterPro" id="IPR000178">
    <property type="entry name" value="TF_IF2_bacterial-like"/>
</dbReference>
<dbReference type="GO" id="GO:0003743">
    <property type="term" value="F:translation initiation factor activity"/>
    <property type="evidence" value="ECO:0007669"/>
    <property type="project" value="UniProtKB-UniRule"/>
</dbReference>
<proteinExistence type="inferred from homology"/>
<evidence type="ECO:0000313" key="10">
    <source>
        <dbReference type="EMBL" id="OGG84893.1"/>
    </source>
</evidence>
<gene>
    <name evidence="10" type="ORF">A3G90_02370</name>
</gene>
<dbReference type="PANTHER" id="PTHR43381">
    <property type="entry name" value="TRANSLATION INITIATION FACTOR IF-2-RELATED"/>
    <property type="match status" value="1"/>
</dbReference>
<evidence type="ECO:0000259" key="9">
    <source>
        <dbReference type="PROSITE" id="PS51722"/>
    </source>
</evidence>
<dbReference type="FunFam" id="3.40.50.10050:FF:000001">
    <property type="entry name" value="Translation initiation factor IF-2"/>
    <property type="match status" value="1"/>
</dbReference>
<feature type="domain" description="Tr-type G" evidence="9">
    <location>
        <begin position="13"/>
        <end position="187"/>
    </location>
</feature>
<dbReference type="GO" id="GO:0005525">
    <property type="term" value="F:GTP binding"/>
    <property type="evidence" value="ECO:0007669"/>
    <property type="project" value="UniProtKB-KW"/>
</dbReference>
<keyword evidence="6" id="KW-0342">GTP-binding</keyword>
<dbReference type="SUPFAM" id="SSF52156">
    <property type="entry name" value="Initiation factor IF2/eIF5b, domain 3"/>
    <property type="match status" value="1"/>
</dbReference>
<dbReference type="SUPFAM" id="SSF50447">
    <property type="entry name" value="Translation proteins"/>
    <property type="match status" value="2"/>
</dbReference>
<keyword evidence="4" id="KW-0547">Nucleotide-binding</keyword>
<dbReference type="EMBL" id="MFMM01000001">
    <property type="protein sequence ID" value="OGG84893.1"/>
    <property type="molecule type" value="Genomic_DNA"/>
</dbReference>
<dbReference type="GO" id="GO:0005737">
    <property type="term" value="C:cytoplasm"/>
    <property type="evidence" value="ECO:0007669"/>
    <property type="project" value="UniProtKB-UniRule"/>
</dbReference>
<dbReference type="InterPro" id="IPR036925">
    <property type="entry name" value="TIF_IF2_dom3_sf"/>
</dbReference>
<keyword evidence="3 8" id="KW-0396">Initiation factor</keyword>
<dbReference type="Gene3D" id="2.40.30.10">
    <property type="entry name" value="Translation factors"/>
    <property type="match status" value="2"/>
</dbReference>
<dbReference type="Pfam" id="PF22042">
    <property type="entry name" value="EF-G_D2"/>
    <property type="match status" value="1"/>
</dbReference>
<dbReference type="Proteomes" id="UP000177325">
    <property type="component" value="Unassembled WGS sequence"/>
</dbReference>
<dbReference type="STRING" id="1798525.A3G90_02370"/>
<dbReference type="InterPro" id="IPR027417">
    <property type="entry name" value="P-loop_NTPase"/>
</dbReference>
<dbReference type="AlphaFoldDB" id="A0A1F6FGA6"/>
<dbReference type="PRINTS" id="PR00315">
    <property type="entry name" value="ELONGATNFCT"/>
</dbReference>
<dbReference type="Pfam" id="PF11987">
    <property type="entry name" value="IF-2"/>
    <property type="match status" value="1"/>
</dbReference>
<evidence type="ECO:0000256" key="4">
    <source>
        <dbReference type="ARBA" id="ARBA00022741"/>
    </source>
</evidence>
<comment type="function">
    <text evidence="8">One of the essential components for the initiation of protein synthesis. Protects formylmethionyl-tRNA from spontaneous hydrolysis and promotes its binding to the 30S ribosomal subunits. Also involved in the hydrolysis of GTP during the formation of the 70S ribosomal complex.</text>
</comment>
<dbReference type="Gene3D" id="3.40.50.300">
    <property type="entry name" value="P-loop containing nucleotide triphosphate hydrolases"/>
    <property type="match status" value="1"/>
</dbReference>
<dbReference type="GO" id="GO:0003924">
    <property type="term" value="F:GTPase activity"/>
    <property type="evidence" value="ECO:0007669"/>
    <property type="project" value="InterPro"/>
</dbReference>
<dbReference type="InterPro" id="IPR015760">
    <property type="entry name" value="TIF_IF2"/>
</dbReference>
<dbReference type="InterPro" id="IPR000795">
    <property type="entry name" value="T_Tr_GTP-bd_dom"/>
</dbReference>
<evidence type="ECO:0000256" key="5">
    <source>
        <dbReference type="ARBA" id="ARBA00022917"/>
    </source>
</evidence>
<dbReference type="InterPro" id="IPR009000">
    <property type="entry name" value="Transl_B-barrel_sf"/>
</dbReference>
<reference evidence="10 11" key="1">
    <citation type="journal article" date="2016" name="Nat. Commun.">
        <title>Thousands of microbial genomes shed light on interconnected biogeochemical processes in an aquifer system.</title>
        <authorList>
            <person name="Anantharaman K."/>
            <person name="Brown C.T."/>
            <person name="Hug L.A."/>
            <person name="Sharon I."/>
            <person name="Castelle C.J."/>
            <person name="Probst A.J."/>
            <person name="Thomas B.C."/>
            <person name="Singh A."/>
            <person name="Wilkins M.J."/>
            <person name="Karaoz U."/>
            <person name="Brodie E.L."/>
            <person name="Williams K.H."/>
            <person name="Hubbard S.S."/>
            <person name="Banfield J.F."/>
        </authorList>
    </citation>
    <scope>NUCLEOTIDE SEQUENCE [LARGE SCALE GENOMIC DNA]</scope>
</reference>
<evidence type="ECO:0000256" key="3">
    <source>
        <dbReference type="ARBA" id="ARBA00022540"/>
    </source>
</evidence>
<dbReference type="InterPro" id="IPR023115">
    <property type="entry name" value="TIF_IF2_dom3"/>
</dbReference>
<evidence type="ECO:0000256" key="7">
    <source>
        <dbReference type="NCBIfam" id="TIGR00487"/>
    </source>
</evidence>
<dbReference type="PANTHER" id="PTHR43381:SF5">
    <property type="entry name" value="TR-TYPE G DOMAIN-CONTAINING PROTEIN"/>
    <property type="match status" value="1"/>
</dbReference>
<evidence type="ECO:0000313" key="11">
    <source>
        <dbReference type="Proteomes" id="UP000177325"/>
    </source>
</evidence>
<dbReference type="Gene3D" id="3.40.50.10050">
    <property type="entry name" value="Translation initiation factor IF- 2, domain 3"/>
    <property type="match status" value="1"/>
</dbReference>
<protein>
    <recommendedName>
        <fullName evidence="2 7">Translation initiation factor IF-2</fullName>
    </recommendedName>
</protein>
<accession>A0A1F6FGA6</accession>
<dbReference type="FunFam" id="3.40.50.300:FF:000019">
    <property type="entry name" value="Translation initiation factor IF-2"/>
    <property type="match status" value="1"/>
</dbReference>
<sequence>MSKKTQTKENIVKRPPIVVVMGHIDHGKSTLLDYIRKSNSVDSEAGGITQHLSAYVVTHTTKEKAVEQITFLDTPGHEAFQKMRLRGADIADVAILVVSAEDGVKPQTLEALASIKQANIPYIVAINKIDKPGADIMRTQTSLIENEIYVEGMGGDIPWVGISAKTGEGIPDLLDIVVLAADIAELKADTNAPAIGQIIEGKMDPKRGNTATLIVKDGTLKKGSFVVSGHSYTPVRIMEDFNGKPVSEAGPATPVGIAGFGEIPAVGAAFYTVATKKEAEAAIEASRPVLQDQKRVMQTLPIIPILIKADVLGTIEAIEHELSKFSSDRIIVRVIGTGVGDITSNDIQNVSATKEAIVVGFNVKVERQAADLAERLGVEIDTFDIIYELSDWLNTALKNRTPRMEEMKTTGKVKVLKYFSSQKHLHVLGARVEEGHIKMNQRVKITRRDVEIGKGVIKNLQQYKSDVQQVEEGEFGLQLDTKYEVAPGDHLEPYDIVVT</sequence>
<evidence type="ECO:0000256" key="6">
    <source>
        <dbReference type="ARBA" id="ARBA00023134"/>
    </source>
</evidence>
<dbReference type="InterPro" id="IPR044145">
    <property type="entry name" value="IF2_II"/>
</dbReference>
<name>A0A1F6FGA6_9BACT</name>
<comment type="caution">
    <text evidence="10">The sequence shown here is derived from an EMBL/GenBank/DDBJ whole genome shotgun (WGS) entry which is preliminary data.</text>
</comment>
<evidence type="ECO:0000256" key="8">
    <source>
        <dbReference type="RuleBase" id="RU000644"/>
    </source>
</evidence>
<dbReference type="SUPFAM" id="SSF52540">
    <property type="entry name" value="P-loop containing nucleoside triphosphate hydrolases"/>
    <property type="match status" value="1"/>
</dbReference>
<evidence type="ECO:0000256" key="1">
    <source>
        <dbReference type="ARBA" id="ARBA00007733"/>
    </source>
</evidence>
<dbReference type="InterPro" id="IPR005225">
    <property type="entry name" value="Small_GTP-bd"/>
</dbReference>
<dbReference type="Pfam" id="PF00009">
    <property type="entry name" value="GTP_EFTU"/>
    <property type="match status" value="1"/>
</dbReference>
<dbReference type="InterPro" id="IPR053905">
    <property type="entry name" value="EF-G-like_DII"/>
</dbReference>
<dbReference type="CDD" id="cd03702">
    <property type="entry name" value="IF2_mtIF2_II"/>
    <property type="match status" value="1"/>
</dbReference>
<organism evidence="10 11">
    <name type="scientific">Candidatus Kaiserbacteria bacterium RIFCSPLOWO2_12_FULL_45_26</name>
    <dbReference type="NCBI Taxonomy" id="1798525"/>
    <lineage>
        <taxon>Bacteria</taxon>
        <taxon>Candidatus Kaiseribacteriota</taxon>
    </lineage>
</organism>
<dbReference type="PROSITE" id="PS51722">
    <property type="entry name" value="G_TR_2"/>
    <property type="match status" value="1"/>
</dbReference>
<dbReference type="CDD" id="cd01887">
    <property type="entry name" value="IF2_eIF5B"/>
    <property type="match status" value="1"/>
</dbReference>
<dbReference type="NCBIfam" id="TIGR00487">
    <property type="entry name" value="IF-2"/>
    <property type="match status" value="1"/>
</dbReference>
<comment type="similarity">
    <text evidence="1 8">Belongs to the TRAFAC class translation factor GTPase superfamily. Classic translation factor GTPase family. IF-2 subfamily.</text>
</comment>